<dbReference type="SUPFAM" id="SSF56672">
    <property type="entry name" value="DNA/RNA polymerases"/>
    <property type="match status" value="1"/>
</dbReference>
<feature type="active site" evidence="6">
    <location>
        <position position="106"/>
    </location>
</feature>
<keyword evidence="6" id="KW-0238">DNA-binding</keyword>
<feature type="binding site" evidence="6">
    <location>
        <position position="9"/>
    </location>
    <ligand>
        <name>Mg(2+)</name>
        <dbReference type="ChEBI" id="CHEBI:18420"/>
    </ligand>
</feature>
<dbReference type="InterPro" id="IPR050116">
    <property type="entry name" value="DNA_polymerase-Y"/>
</dbReference>
<dbReference type="EMBL" id="JBJHZX010000008">
    <property type="protein sequence ID" value="MFL0195405.1"/>
    <property type="molecule type" value="Genomic_DNA"/>
</dbReference>
<keyword evidence="6" id="KW-0963">Cytoplasm</keyword>
<dbReference type="InterPro" id="IPR017961">
    <property type="entry name" value="DNA_pol_Y-fam_little_finger"/>
</dbReference>
<protein>
    <recommendedName>
        <fullName evidence="6">DNA polymerase IV</fullName>
        <shortName evidence="6">Pol IV</shortName>
        <ecNumber evidence="6">2.7.7.7</ecNumber>
    </recommendedName>
</protein>
<feature type="domain" description="UmuC" evidence="7">
    <location>
        <begin position="5"/>
        <end position="187"/>
    </location>
</feature>
<dbReference type="Gene3D" id="3.30.70.270">
    <property type="match status" value="1"/>
</dbReference>
<reference evidence="8 9" key="1">
    <citation type="submission" date="2024-11" db="EMBL/GenBank/DDBJ databases">
        <authorList>
            <person name="Heng Y.C."/>
            <person name="Lim A.C.H."/>
            <person name="Lee J.K.Y."/>
            <person name="Kittelmann S."/>
        </authorList>
    </citation>
    <scope>NUCLEOTIDE SEQUENCE [LARGE SCALE GENOMIC DNA]</scope>
    <source>
        <strain evidence="8 9">WILCCON 0269</strain>
    </source>
</reference>
<keyword evidence="2 6" id="KW-0515">Mutator protein</keyword>
<dbReference type="RefSeq" id="WP_406791522.1">
    <property type="nucleotide sequence ID" value="NZ_JBJHZX010000008.1"/>
</dbReference>
<keyword evidence="3 6" id="KW-0548">Nucleotidyltransferase</keyword>
<evidence type="ECO:0000256" key="3">
    <source>
        <dbReference type="ARBA" id="ARBA00022695"/>
    </source>
</evidence>
<dbReference type="NCBIfam" id="NF002677">
    <property type="entry name" value="PRK02406.1"/>
    <property type="match status" value="1"/>
</dbReference>
<dbReference type="PANTHER" id="PTHR11076:SF35">
    <property type="entry name" value="DNA REPAIR PROTEIN HOMOLOG YOBH"/>
    <property type="match status" value="1"/>
</dbReference>
<dbReference type="InterPro" id="IPR043128">
    <property type="entry name" value="Rev_trsase/Diguanyl_cyclase"/>
</dbReference>
<dbReference type="InterPro" id="IPR022880">
    <property type="entry name" value="DNApol_IV"/>
</dbReference>
<keyword evidence="4 6" id="KW-0227">DNA damage</keyword>
<dbReference type="InterPro" id="IPR024728">
    <property type="entry name" value="PolY_HhH_motif"/>
</dbReference>
<dbReference type="NCBIfam" id="NF002492">
    <property type="entry name" value="PRK01810.1"/>
    <property type="match status" value="1"/>
</dbReference>
<dbReference type="GO" id="GO:0003887">
    <property type="term" value="F:DNA-directed DNA polymerase activity"/>
    <property type="evidence" value="ECO:0007669"/>
    <property type="project" value="UniProtKB-EC"/>
</dbReference>
<dbReference type="Pfam" id="PF00817">
    <property type="entry name" value="IMS"/>
    <property type="match status" value="1"/>
</dbReference>
<feature type="binding site" evidence="6">
    <location>
        <position position="105"/>
    </location>
    <ligand>
        <name>Mg(2+)</name>
        <dbReference type="ChEBI" id="CHEBI:18420"/>
    </ligand>
</feature>
<accession>A0ABW8SKR2</accession>
<keyword evidence="6 8" id="KW-0808">Transferase</keyword>
<evidence type="ECO:0000259" key="7">
    <source>
        <dbReference type="PROSITE" id="PS50173"/>
    </source>
</evidence>
<comment type="similarity">
    <text evidence="1 6">Belongs to the DNA polymerase type-Y family.</text>
</comment>
<dbReference type="Gene3D" id="3.40.1170.60">
    <property type="match status" value="1"/>
</dbReference>
<name>A0ABW8SKR2_9CLOT</name>
<comment type="subcellular location">
    <subcellularLocation>
        <location evidence="6">Cytoplasm</location>
    </subcellularLocation>
</comment>
<dbReference type="Gene3D" id="1.10.150.20">
    <property type="entry name" value="5' to 3' exonuclease, C-terminal subdomain"/>
    <property type="match status" value="1"/>
</dbReference>
<proteinExistence type="inferred from homology"/>
<dbReference type="EC" id="2.7.7.7" evidence="6"/>
<keyword evidence="5 6" id="KW-0239">DNA-directed DNA polymerase</keyword>
<evidence type="ECO:0000256" key="2">
    <source>
        <dbReference type="ARBA" id="ARBA00022457"/>
    </source>
</evidence>
<dbReference type="SUPFAM" id="SSF100879">
    <property type="entry name" value="Lesion bypass DNA polymerase (Y-family), little finger domain"/>
    <property type="match status" value="1"/>
</dbReference>
<evidence type="ECO:0000256" key="4">
    <source>
        <dbReference type="ARBA" id="ARBA00022763"/>
    </source>
</evidence>
<keyword evidence="9" id="KW-1185">Reference proteome</keyword>
<evidence type="ECO:0000313" key="9">
    <source>
        <dbReference type="Proteomes" id="UP001623660"/>
    </source>
</evidence>
<dbReference type="Pfam" id="PF11799">
    <property type="entry name" value="IMS_C"/>
    <property type="match status" value="1"/>
</dbReference>
<dbReference type="HAMAP" id="MF_01113">
    <property type="entry name" value="DNApol_IV"/>
    <property type="match status" value="1"/>
</dbReference>
<dbReference type="Proteomes" id="UP001623660">
    <property type="component" value="Unassembled WGS sequence"/>
</dbReference>
<keyword evidence="6" id="KW-0479">Metal-binding</keyword>
<keyword evidence="6" id="KW-0235">DNA replication</keyword>
<dbReference type="Pfam" id="PF11798">
    <property type="entry name" value="IMS_HHH"/>
    <property type="match status" value="1"/>
</dbReference>
<comment type="subunit">
    <text evidence="6">Monomer.</text>
</comment>
<dbReference type="NCBIfam" id="NF002848">
    <property type="entry name" value="PRK03103.1"/>
    <property type="match status" value="1"/>
</dbReference>
<dbReference type="CDD" id="cd03586">
    <property type="entry name" value="PolY_Pol_IV_kappa"/>
    <property type="match status" value="1"/>
</dbReference>
<organism evidence="8 9">
    <name type="scientific">Candidatus Clostridium eludens</name>
    <dbReference type="NCBI Taxonomy" id="3381663"/>
    <lineage>
        <taxon>Bacteria</taxon>
        <taxon>Bacillati</taxon>
        <taxon>Bacillota</taxon>
        <taxon>Clostridia</taxon>
        <taxon>Eubacteriales</taxon>
        <taxon>Clostridiaceae</taxon>
        <taxon>Clostridium</taxon>
    </lineage>
</organism>
<comment type="cofactor">
    <cofactor evidence="6">
        <name>Mg(2+)</name>
        <dbReference type="ChEBI" id="CHEBI:18420"/>
    </cofactor>
    <text evidence="6">Binds 2 magnesium ions per subunit.</text>
</comment>
<dbReference type="PANTHER" id="PTHR11076">
    <property type="entry name" value="DNA REPAIR POLYMERASE UMUC / TRANSFERASE FAMILY MEMBER"/>
    <property type="match status" value="1"/>
</dbReference>
<evidence type="ECO:0000256" key="5">
    <source>
        <dbReference type="ARBA" id="ARBA00022932"/>
    </source>
</evidence>
<dbReference type="Gene3D" id="3.30.1490.100">
    <property type="entry name" value="DNA polymerase, Y-family, little finger domain"/>
    <property type="match status" value="1"/>
</dbReference>
<dbReference type="InterPro" id="IPR036775">
    <property type="entry name" value="DNA_pol_Y-fam_lit_finger_sf"/>
</dbReference>
<dbReference type="PROSITE" id="PS50173">
    <property type="entry name" value="UMUC"/>
    <property type="match status" value="1"/>
</dbReference>
<comment type="catalytic activity">
    <reaction evidence="6">
        <text>DNA(n) + a 2'-deoxyribonucleoside 5'-triphosphate = DNA(n+1) + diphosphate</text>
        <dbReference type="Rhea" id="RHEA:22508"/>
        <dbReference type="Rhea" id="RHEA-COMP:17339"/>
        <dbReference type="Rhea" id="RHEA-COMP:17340"/>
        <dbReference type="ChEBI" id="CHEBI:33019"/>
        <dbReference type="ChEBI" id="CHEBI:61560"/>
        <dbReference type="ChEBI" id="CHEBI:173112"/>
        <dbReference type="EC" id="2.7.7.7"/>
    </reaction>
</comment>
<feature type="site" description="Substrate discrimination" evidence="6">
    <location>
        <position position="14"/>
    </location>
</feature>
<comment type="function">
    <text evidence="6">Poorly processive, error-prone DNA polymerase involved in untargeted mutagenesis. Copies undamaged DNA at stalled replication forks, which arise in vivo from mismatched or misaligned primer ends. These misaligned primers can be extended by PolIV. Exhibits no 3'-5' exonuclease (proofreading) activity. May be involved in translesional synthesis, in conjunction with the beta clamp from PolIII.</text>
</comment>
<evidence type="ECO:0000313" key="8">
    <source>
        <dbReference type="EMBL" id="MFL0195405.1"/>
    </source>
</evidence>
<keyword evidence="6" id="KW-0234">DNA repair</keyword>
<sequence>MSRIIFLVDMNAFFISCESTRHPEIVDKPAAVAGDPENRRGIILTANYEARKFGVKTTMVLHQALKLCPDMIIIPPDHKFYKYKSRQVMNILSGYTPAIEQNSIDEAWIDMTGCERIFGKPYECAKRVMEHINNELGLKCSIGISENKFLAKMASEMKKPLGITELWKKDIEHKLWPLPIQFMYGVGKQTAQKLEKMKIKTIGELAHFDRSYIIKKLGKTGGEIHQLANGIDISQIKPHLQDDIKSIGKSVTLPHDISDIESAKIILMKLSDEVGMTARRHNKKGRTVQVSIKYSNFQSITRQTTIPTTCLVKEIYSAGIEMLQKNWNTQLPVRLLGISLSGFAKDNDSEQISIFNMLEVEHERNGVDKIDKLETAINDIRQKYGSSIINRAILMKKK</sequence>
<dbReference type="InterPro" id="IPR001126">
    <property type="entry name" value="UmuC"/>
</dbReference>
<evidence type="ECO:0000256" key="1">
    <source>
        <dbReference type="ARBA" id="ARBA00010945"/>
    </source>
</evidence>
<dbReference type="InterPro" id="IPR043502">
    <property type="entry name" value="DNA/RNA_pol_sf"/>
</dbReference>
<comment type="caution">
    <text evidence="8">The sequence shown here is derived from an EMBL/GenBank/DDBJ whole genome shotgun (WGS) entry which is preliminary data.</text>
</comment>
<evidence type="ECO:0000256" key="6">
    <source>
        <dbReference type="HAMAP-Rule" id="MF_01113"/>
    </source>
</evidence>
<keyword evidence="6" id="KW-0460">Magnesium</keyword>
<gene>
    <name evidence="6" type="primary">dinB</name>
    <name evidence="8" type="ORF">ACJDU8_07470</name>
</gene>